<gene>
    <name evidence="2" type="ORF">RYS15_20805</name>
</gene>
<evidence type="ECO:0000313" key="3">
    <source>
        <dbReference type="Proteomes" id="UP001269819"/>
    </source>
</evidence>
<dbReference type="Proteomes" id="UP001269819">
    <property type="component" value="Unassembled WGS sequence"/>
</dbReference>
<protein>
    <submittedName>
        <fullName evidence="2">Transporter substrate-binding domain-containing protein</fullName>
    </submittedName>
</protein>
<keyword evidence="3" id="KW-1185">Reference proteome</keyword>
<evidence type="ECO:0000256" key="1">
    <source>
        <dbReference type="ARBA" id="ARBA00010333"/>
    </source>
</evidence>
<dbReference type="PANTHER" id="PTHR35936:SF25">
    <property type="entry name" value="ABC TRANSPORTER SUBSTRATE-BINDING PROTEIN"/>
    <property type="match status" value="1"/>
</dbReference>
<organism evidence="2 3">
    <name type="scientific">Marinobacter xestospongiae</name>
    <dbReference type="NCBI Taxonomy" id="994319"/>
    <lineage>
        <taxon>Bacteria</taxon>
        <taxon>Pseudomonadati</taxon>
        <taxon>Pseudomonadota</taxon>
        <taxon>Gammaproteobacteria</taxon>
        <taxon>Pseudomonadales</taxon>
        <taxon>Marinobacteraceae</taxon>
        <taxon>Marinobacter</taxon>
    </lineage>
</organism>
<comment type="caution">
    <text evidence="2">The sequence shown here is derived from an EMBL/GenBank/DDBJ whole genome shotgun (WGS) entry which is preliminary data.</text>
</comment>
<comment type="similarity">
    <text evidence="1">Belongs to the bacterial solute-binding protein 3 family.</text>
</comment>
<dbReference type="PANTHER" id="PTHR35936">
    <property type="entry name" value="MEMBRANE-BOUND LYTIC MUREIN TRANSGLYCOSYLASE F"/>
    <property type="match status" value="1"/>
</dbReference>
<dbReference type="Gene3D" id="3.40.190.10">
    <property type="entry name" value="Periplasmic binding protein-like II"/>
    <property type="match status" value="2"/>
</dbReference>
<evidence type="ECO:0000313" key="2">
    <source>
        <dbReference type="EMBL" id="MDV2081139.1"/>
    </source>
</evidence>
<proteinExistence type="inferred from homology"/>
<accession>A0ABU3W3L7</accession>
<name>A0ABU3W3L7_9GAMM</name>
<dbReference type="RefSeq" id="WP_316975428.1">
    <property type="nucleotide sequence ID" value="NZ_JAWIIJ010000026.1"/>
</dbReference>
<sequence length="261" mass="29930">MFFRQQSRVGRSLGGFIACLLFCLPVQSENLVIATGEWPPYVSEHLKHQGVTAHIVREAFAAVGDTVEFRFFPWSRTMLMSEVGEVAASFPWSYRADRAQAHLYSDAIGEYGYVFFHLKTTHFDWRQLDDLRGLTIGGTNSYNYGEAFVSGGEQGLYRLEWVSSDKLNWHKLLAGRIDLFPSDIEAGYAELRKLFPAETVNQVTHHPHPLKPLTTMHLLFPRQVPESADRLARFNEGLRLLREDGRMDQYLQRSRQGGYQN</sequence>
<reference evidence="2 3" key="1">
    <citation type="submission" date="2023-10" db="EMBL/GenBank/DDBJ databases">
        <title>Characteristics and mechanism of a salt-tolerant marine origin heterotrophic nitrifying- aerobic denitrifying bacteria Marinobacter xestospongiae HN1.</title>
        <authorList>
            <person name="Qi R."/>
        </authorList>
    </citation>
    <scope>NUCLEOTIDE SEQUENCE [LARGE SCALE GENOMIC DNA]</scope>
    <source>
        <strain evidence="2 3">HN1</strain>
    </source>
</reference>
<dbReference type="SUPFAM" id="SSF53850">
    <property type="entry name" value="Periplasmic binding protein-like II"/>
    <property type="match status" value="1"/>
</dbReference>
<dbReference type="EMBL" id="JAWIIJ010000026">
    <property type="protein sequence ID" value="MDV2081139.1"/>
    <property type="molecule type" value="Genomic_DNA"/>
</dbReference>